<reference evidence="6 7" key="1">
    <citation type="submission" date="2024-08" db="EMBL/GenBank/DDBJ databases">
        <authorList>
            <person name="Lu H."/>
        </authorList>
    </citation>
    <scope>NUCLEOTIDE SEQUENCE [LARGE SCALE GENOMIC DNA]</scope>
    <source>
        <strain evidence="6 7">BYS78W</strain>
    </source>
</reference>
<evidence type="ECO:0000313" key="7">
    <source>
        <dbReference type="Proteomes" id="UP001606134"/>
    </source>
</evidence>
<dbReference type="Gene3D" id="3.40.190.10">
    <property type="entry name" value="Periplasmic binding protein-like II"/>
    <property type="match status" value="2"/>
</dbReference>
<keyword evidence="7" id="KW-1185">Reference proteome</keyword>
<evidence type="ECO:0000256" key="3">
    <source>
        <dbReference type="ARBA" id="ARBA00023125"/>
    </source>
</evidence>
<proteinExistence type="inferred from homology"/>
<evidence type="ECO:0000256" key="2">
    <source>
        <dbReference type="ARBA" id="ARBA00023015"/>
    </source>
</evidence>
<organism evidence="6 7">
    <name type="scientific">Pelomonas candidula</name>
    <dbReference type="NCBI Taxonomy" id="3299025"/>
    <lineage>
        <taxon>Bacteria</taxon>
        <taxon>Pseudomonadati</taxon>
        <taxon>Pseudomonadota</taxon>
        <taxon>Betaproteobacteria</taxon>
        <taxon>Burkholderiales</taxon>
        <taxon>Sphaerotilaceae</taxon>
        <taxon>Roseateles</taxon>
    </lineage>
</organism>
<protein>
    <submittedName>
        <fullName evidence="6">LysR substrate-binding domain-containing protein</fullName>
    </submittedName>
</protein>
<keyword evidence="4" id="KW-0804">Transcription</keyword>
<feature type="domain" description="HTH lysR-type" evidence="5">
    <location>
        <begin position="6"/>
        <end position="63"/>
    </location>
</feature>
<evidence type="ECO:0000256" key="1">
    <source>
        <dbReference type="ARBA" id="ARBA00009437"/>
    </source>
</evidence>
<comment type="similarity">
    <text evidence="1">Belongs to the LysR transcriptional regulatory family.</text>
</comment>
<keyword evidence="3" id="KW-0238">DNA-binding</keyword>
<dbReference type="InterPro" id="IPR050176">
    <property type="entry name" value="LTTR"/>
</dbReference>
<accession>A0ABW7HFE3</accession>
<dbReference type="PANTHER" id="PTHR30579">
    <property type="entry name" value="TRANSCRIPTIONAL REGULATOR"/>
    <property type="match status" value="1"/>
</dbReference>
<gene>
    <name evidence="6" type="ORF">ACG04R_16115</name>
</gene>
<dbReference type="Gene3D" id="1.10.10.10">
    <property type="entry name" value="Winged helix-like DNA-binding domain superfamily/Winged helix DNA-binding domain"/>
    <property type="match status" value="1"/>
</dbReference>
<dbReference type="Proteomes" id="UP001606134">
    <property type="component" value="Unassembled WGS sequence"/>
</dbReference>
<dbReference type="InterPro" id="IPR005119">
    <property type="entry name" value="LysR_subst-bd"/>
</dbReference>
<dbReference type="Pfam" id="PF03466">
    <property type="entry name" value="LysR_substrate"/>
    <property type="match status" value="1"/>
</dbReference>
<evidence type="ECO:0000313" key="6">
    <source>
        <dbReference type="EMBL" id="MFG6488212.1"/>
    </source>
</evidence>
<name>A0ABW7HFE3_9BURK</name>
<keyword evidence="2" id="KW-0805">Transcription regulation</keyword>
<dbReference type="EMBL" id="JBIGIC010000007">
    <property type="protein sequence ID" value="MFG6488212.1"/>
    <property type="molecule type" value="Genomic_DNA"/>
</dbReference>
<comment type="caution">
    <text evidence="6">The sequence shown here is derived from an EMBL/GenBank/DDBJ whole genome shotgun (WGS) entry which is preliminary data.</text>
</comment>
<dbReference type="InterPro" id="IPR036390">
    <property type="entry name" value="WH_DNA-bd_sf"/>
</dbReference>
<dbReference type="InterPro" id="IPR000847">
    <property type="entry name" value="LysR_HTH_N"/>
</dbReference>
<evidence type="ECO:0000256" key="4">
    <source>
        <dbReference type="ARBA" id="ARBA00023163"/>
    </source>
</evidence>
<dbReference type="SUPFAM" id="SSF53850">
    <property type="entry name" value="Periplasmic binding protein-like II"/>
    <property type="match status" value="1"/>
</dbReference>
<evidence type="ECO:0000259" key="5">
    <source>
        <dbReference type="PROSITE" id="PS50931"/>
    </source>
</evidence>
<dbReference type="PANTHER" id="PTHR30579:SF7">
    <property type="entry name" value="HTH-TYPE TRANSCRIPTIONAL REGULATOR LRHA-RELATED"/>
    <property type="match status" value="1"/>
</dbReference>
<sequence length="294" mass="31390">MRRITFDLDVLRTLVAGVELGSFAKAADRLGRSTSAVSAQLKKLEDQAGSPVLRKAGRGMVLTPAGEVLLGYARRLLDLNDEAAHAVRGAELKGEVRLGVQEDFGESLLPTVLGGFARAHPNVRVQARLARNAELIEQVERGQLDLALAWDGGRATAHTRRVARLPMQWIGRAGQAPTGLAADEPVPLAVLEAPCLMRSTAIAALDKARRPWRIAFTSPSLAGIWAAVDAGLGVTVRTRAGLPERLAALPGLPRLPAVALQLHRSDADPSGPVQRLESLLQAHLKTSLNMLRTA</sequence>
<dbReference type="Pfam" id="PF00126">
    <property type="entry name" value="HTH_1"/>
    <property type="match status" value="1"/>
</dbReference>
<dbReference type="SUPFAM" id="SSF46785">
    <property type="entry name" value="Winged helix' DNA-binding domain"/>
    <property type="match status" value="1"/>
</dbReference>
<dbReference type="RefSeq" id="WP_394412621.1">
    <property type="nucleotide sequence ID" value="NZ_JBIGIC010000007.1"/>
</dbReference>
<dbReference type="InterPro" id="IPR036388">
    <property type="entry name" value="WH-like_DNA-bd_sf"/>
</dbReference>
<dbReference type="PROSITE" id="PS50931">
    <property type="entry name" value="HTH_LYSR"/>
    <property type="match status" value="1"/>
</dbReference>